<dbReference type="GO" id="GO:0046872">
    <property type="term" value="F:metal ion binding"/>
    <property type="evidence" value="ECO:0007669"/>
    <property type="project" value="UniProtKB-KW"/>
</dbReference>
<evidence type="ECO:0000256" key="5">
    <source>
        <dbReference type="ARBA" id="ARBA00023004"/>
    </source>
</evidence>
<dbReference type="NCBIfam" id="TIGR04085">
    <property type="entry name" value="rSAM_more_4Fe4S"/>
    <property type="match status" value="1"/>
</dbReference>
<dbReference type="EMBL" id="FNFP01000002">
    <property type="protein sequence ID" value="SDK56298.1"/>
    <property type="molecule type" value="Genomic_DNA"/>
</dbReference>
<dbReference type="SUPFAM" id="SSF102114">
    <property type="entry name" value="Radical SAM enzymes"/>
    <property type="match status" value="1"/>
</dbReference>
<dbReference type="AlphaFoldDB" id="A0A1G9CX87"/>
<evidence type="ECO:0000256" key="3">
    <source>
        <dbReference type="ARBA" id="ARBA00022691"/>
    </source>
</evidence>
<keyword evidence="9" id="KW-1185">Reference proteome</keyword>
<keyword evidence="2" id="KW-0004">4Fe-4S</keyword>
<dbReference type="PROSITE" id="PS01305">
    <property type="entry name" value="MOAA_NIFB_PQQE"/>
    <property type="match status" value="1"/>
</dbReference>
<keyword evidence="3" id="KW-0949">S-adenosyl-L-methionine</keyword>
<evidence type="ECO:0000259" key="7">
    <source>
        <dbReference type="PROSITE" id="PS51918"/>
    </source>
</evidence>
<sequence length="451" mass="51855">MIHKFSQGNINILLDVNSGGVHVIDQLVYDILDHYPQTPEDKVIDLLEDKYSREQIIEGIKEINTLIDNGLLFSKENYLQHEAFKNKKTVVKALCLHIAHDCNIRCKYCFASQGDFKGDRSLMTSHVGKKAIDFLLQNSGNRRNLEVDFFGGEPLMNFDVIKEIVDYGREKEVEYNKNIRFTITTNGVLLNKDNMDYINKNMYNVVLSIDGRKEVNDHMRYTVTGEGTYNIIIPKLLEMAEKRNHENYYVRGTFTKHNLDFAKDVLHLADLGFKHVSVEPVVATVDQDYAITEEDLPRVMKEYEDLAEECIKRKKIGKDLNFFHFMIDLNQGPCVIKRLLGCGAGAEYLAVTPQGELYPCHQFVGNESFKLGSVLDNTLDKSKYDDFSNAHVYNKEACRECWAKFYCSGGCHANAYNFNQDIYVPYNIGCEMEKKRIECALTIQAKLMEEE</sequence>
<evidence type="ECO:0000256" key="2">
    <source>
        <dbReference type="ARBA" id="ARBA00022485"/>
    </source>
</evidence>
<dbReference type="PANTHER" id="PTHR43273">
    <property type="entry name" value="ANAEROBIC SULFATASE-MATURATING ENZYME HOMOLOG ASLB-RELATED"/>
    <property type="match status" value="1"/>
</dbReference>
<proteinExistence type="predicted"/>
<feature type="domain" description="Radical SAM core" evidence="7">
    <location>
        <begin position="88"/>
        <end position="319"/>
    </location>
</feature>
<organism evidence="8 9">
    <name type="scientific">Natronincola ferrireducens</name>
    <dbReference type="NCBI Taxonomy" id="393762"/>
    <lineage>
        <taxon>Bacteria</taxon>
        <taxon>Bacillati</taxon>
        <taxon>Bacillota</taxon>
        <taxon>Clostridia</taxon>
        <taxon>Peptostreptococcales</taxon>
        <taxon>Natronincolaceae</taxon>
        <taxon>Natronincola</taxon>
    </lineage>
</organism>
<keyword evidence="5" id="KW-0408">Iron</keyword>
<protein>
    <recommendedName>
        <fullName evidence="7">Radical SAM core domain-containing protein</fullName>
    </recommendedName>
</protein>
<dbReference type="InterPro" id="IPR047602">
    <property type="entry name" value="SPASM_CteB-like"/>
</dbReference>
<dbReference type="InterPro" id="IPR007197">
    <property type="entry name" value="rSAM"/>
</dbReference>
<gene>
    <name evidence="8" type="ORF">SAMN05660472_01582</name>
</gene>
<name>A0A1G9CX87_9FIRM</name>
<dbReference type="GO" id="GO:0016491">
    <property type="term" value="F:oxidoreductase activity"/>
    <property type="evidence" value="ECO:0007669"/>
    <property type="project" value="InterPro"/>
</dbReference>
<dbReference type="RefSeq" id="WP_090553072.1">
    <property type="nucleotide sequence ID" value="NZ_FNFP01000002.1"/>
</dbReference>
<comment type="cofactor">
    <cofactor evidence="1">
        <name>[4Fe-4S] cluster</name>
        <dbReference type="ChEBI" id="CHEBI:49883"/>
    </cofactor>
</comment>
<dbReference type="InterPro" id="IPR023885">
    <property type="entry name" value="4Fe4S-binding_SPASM_dom"/>
</dbReference>
<dbReference type="InterPro" id="IPR000385">
    <property type="entry name" value="MoaA_NifB_PqqE_Fe-S-bd_CS"/>
</dbReference>
<dbReference type="InterPro" id="IPR013785">
    <property type="entry name" value="Aldolase_TIM"/>
</dbReference>
<reference evidence="8 9" key="1">
    <citation type="submission" date="2016-10" db="EMBL/GenBank/DDBJ databases">
        <authorList>
            <person name="de Groot N.N."/>
        </authorList>
    </citation>
    <scope>NUCLEOTIDE SEQUENCE [LARGE SCALE GENOMIC DNA]</scope>
    <source>
        <strain evidence="8 9">DSM 18346</strain>
    </source>
</reference>
<dbReference type="STRING" id="393762.SAMN05660472_01582"/>
<evidence type="ECO:0000313" key="8">
    <source>
        <dbReference type="EMBL" id="SDK56298.1"/>
    </source>
</evidence>
<dbReference type="Pfam" id="PF13353">
    <property type="entry name" value="Fer4_12"/>
    <property type="match status" value="1"/>
</dbReference>
<evidence type="ECO:0000313" key="9">
    <source>
        <dbReference type="Proteomes" id="UP000198718"/>
    </source>
</evidence>
<dbReference type="SFLD" id="SFLDG01067">
    <property type="entry name" value="SPASM/twitch_domain_containing"/>
    <property type="match status" value="1"/>
</dbReference>
<keyword evidence="6" id="KW-0411">Iron-sulfur</keyword>
<dbReference type="OrthoDB" id="9808591at2"/>
<dbReference type="PANTHER" id="PTHR43273:SF8">
    <property type="entry name" value="RADICAL SAM DOMAIN PROTEIN"/>
    <property type="match status" value="1"/>
</dbReference>
<keyword evidence="4" id="KW-0479">Metal-binding</keyword>
<dbReference type="CDD" id="cd01335">
    <property type="entry name" value="Radical_SAM"/>
    <property type="match status" value="1"/>
</dbReference>
<dbReference type="SFLD" id="SFLDG01384">
    <property type="entry name" value="thioether_bond_formation_requi"/>
    <property type="match status" value="1"/>
</dbReference>
<evidence type="ECO:0000256" key="6">
    <source>
        <dbReference type="ARBA" id="ARBA00023014"/>
    </source>
</evidence>
<dbReference type="PROSITE" id="PS51918">
    <property type="entry name" value="RADICAL_SAM"/>
    <property type="match status" value="1"/>
</dbReference>
<dbReference type="CDD" id="cd21124">
    <property type="entry name" value="SPASM_CteB-like"/>
    <property type="match status" value="1"/>
</dbReference>
<evidence type="ECO:0000256" key="4">
    <source>
        <dbReference type="ARBA" id="ARBA00022723"/>
    </source>
</evidence>
<dbReference type="NCBIfam" id="TIGR03974">
    <property type="entry name" value="rSAM_six_Cys"/>
    <property type="match status" value="1"/>
</dbReference>
<dbReference type="InterPro" id="IPR058240">
    <property type="entry name" value="rSAM_sf"/>
</dbReference>
<dbReference type="Gene3D" id="3.20.20.70">
    <property type="entry name" value="Aldolase class I"/>
    <property type="match status" value="1"/>
</dbReference>
<evidence type="ECO:0000256" key="1">
    <source>
        <dbReference type="ARBA" id="ARBA00001966"/>
    </source>
</evidence>
<dbReference type="SFLD" id="SFLDS00029">
    <property type="entry name" value="Radical_SAM"/>
    <property type="match status" value="1"/>
</dbReference>
<dbReference type="InterPro" id="IPR023867">
    <property type="entry name" value="Sulphatase_maturase_rSAM"/>
</dbReference>
<dbReference type="InterPro" id="IPR024025">
    <property type="entry name" value="SCIFF_rSAM_maturase"/>
</dbReference>
<accession>A0A1G9CX87</accession>
<dbReference type="Pfam" id="PF13186">
    <property type="entry name" value="SPASM"/>
    <property type="match status" value="1"/>
</dbReference>
<dbReference type="Proteomes" id="UP000198718">
    <property type="component" value="Unassembled WGS sequence"/>
</dbReference>
<dbReference type="SFLD" id="SFLDG01386">
    <property type="entry name" value="main_SPASM_domain-containing"/>
    <property type="match status" value="1"/>
</dbReference>
<dbReference type="GO" id="GO:0051539">
    <property type="term" value="F:4 iron, 4 sulfur cluster binding"/>
    <property type="evidence" value="ECO:0007669"/>
    <property type="project" value="UniProtKB-KW"/>
</dbReference>